<keyword evidence="2" id="KW-1185">Reference proteome</keyword>
<evidence type="ECO:0000313" key="1">
    <source>
        <dbReference type="EMBL" id="KAI1900383.1"/>
    </source>
</evidence>
<dbReference type="AlphaFoldDB" id="A0A8T3DTF9"/>
<gene>
    <name evidence="1" type="ORF">AGOR_G00049390</name>
</gene>
<organism evidence="1 2">
    <name type="scientific">Albula goreensis</name>
    <dbReference type="NCBI Taxonomy" id="1534307"/>
    <lineage>
        <taxon>Eukaryota</taxon>
        <taxon>Metazoa</taxon>
        <taxon>Chordata</taxon>
        <taxon>Craniata</taxon>
        <taxon>Vertebrata</taxon>
        <taxon>Euteleostomi</taxon>
        <taxon>Actinopterygii</taxon>
        <taxon>Neopterygii</taxon>
        <taxon>Teleostei</taxon>
        <taxon>Albuliformes</taxon>
        <taxon>Albulidae</taxon>
        <taxon>Albula</taxon>
    </lineage>
</organism>
<protein>
    <submittedName>
        <fullName evidence="1">Uncharacterized protein</fullName>
    </submittedName>
</protein>
<accession>A0A8T3DTF9</accession>
<dbReference type="Proteomes" id="UP000829720">
    <property type="component" value="Unassembled WGS sequence"/>
</dbReference>
<evidence type="ECO:0000313" key="2">
    <source>
        <dbReference type="Proteomes" id="UP000829720"/>
    </source>
</evidence>
<sequence length="134" mass="14892">MDFTSEEISWLEEIASQVPEDKELSPLEQVLHDMAEPKTDAEGKLFELTAAIKFSLLDQSSCLPKGPNNTLERITASSRQMHFKGQCETVPEVPQARTNQKPLKEILLREIYRESPPLRGSLSNTGRAPLASGA</sequence>
<dbReference type="EMBL" id="JAERUA010000004">
    <property type="protein sequence ID" value="KAI1900383.1"/>
    <property type="molecule type" value="Genomic_DNA"/>
</dbReference>
<comment type="caution">
    <text evidence="1">The sequence shown here is derived from an EMBL/GenBank/DDBJ whole genome shotgun (WGS) entry which is preliminary data.</text>
</comment>
<proteinExistence type="predicted"/>
<reference evidence="1" key="1">
    <citation type="submission" date="2021-01" db="EMBL/GenBank/DDBJ databases">
        <authorList>
            <person name="Zahm M."/>
            <person name="Roques C."/>
            <person name="Cabau C."/>
            <person name="Klopp C."/>
            <person name="Donnadieu C."/>
            <person name="Jouanno E."/>
            <person name="Lampietro C."/>
            <person name="Louis A."/>
            <person name="Herpin A."/>
            <person name="Echchiki A."/>
            <person name="Berthelot C."/>
            <person name="Parey E."/>
            <person name="Roest-Crollius H."/>
            <person name="Braasch I."/>
            <person name="Postlethwait J."/>
            <person name="Bobe J."/>
            <person name="Montfort J."/>
            <person name="Bouchez O."/>
            <person name="Begum T."/>
            <person name="Mejri S."/>
            <person name="Adams A."/>
            <person name="Chen W.-J."/>
            <person name="Guiguen Y."/>
        </authorList>
    </citation>
    <scope>NUCLEOTIDE SEQUENCE</scope>
    <source>
        <tissue evidence="1">Blood</tissue>
    </source>
</reference>
<name>A0A8T3DTF9_9TELE</name>
<dbReference type="OrthoDB" id="8944611at2759"/>